<evidence type="ECO:0000256" key="1">
    <source>
        <dbReference type="ARBA" id="ARBA00010088"/>
    </source>
</evidence>
<sequence length="535" mass="56355">MTPARCRPAGSSSRTRFPSLRRAAAAVAATVSASLLLSGCVFSVPVPNDGASNGSGSGNVSTPDASIAAAAPAGLESFYSQKVNWTSCEQGFQCANIKVPVDYAKPDGGSISIAAIRLQSQGTKKGSLLVNPGGPGASGYDFVRDAAKTHFTSKLRSSFDLVGFDPRGVKRSAPVTCLSDAERDASREKVYNYDTDQGIAAALADTKAMNAQCVEKSGPALPHIDTASSAKDMDILRAVLNDAKLNYLGFSYGTSLGATYASLFPDNVGKLALDGAVDPSLNNEDLTAGQAEAFEKELRTYVADCQAKSGCPLTGSVDNGVQQIRDLIADVEQNPKRAKDGRLVTGATFVSGIFTPLYDNESWPVLTQALVAAFKGDVSLMLRIADFGADRDPNGTYTSNTAFAFNAINCLDYPMVTDTAGMRSEEARLKQLSPTFGYYFSYTGINCKDWPYKPVHTPAPVKYTGTAPIVVVGTTGDPATPVAWAGSLRKQLGNASLVTWKGEGHTAYGRSNQCVSDAVDNYFVDGKVPSDGTMC</sequence>
<evidence type="ECO:0000256" key="3">
    <source>
        <dbReference type="ARBA" id="ARBA00022801"/>
    </source>
</evidence>
<evidence type="ECO:0000313" key="6">
    <source>
        <dbReference type="Proteomes" id="UP001589702"/>
    </source>
</evidence>
<name>A0ABV5Y422_ARTRM</name>
<dbReference type="InterPro" id="IPR013595">
    <property type="entry name" value="Pept_S33_TAP-like_C"/>
</dbReference>
<reference evidence="5 6" key="1">
    <citation type="submission" date="2024-09" db="EMBL/GenBank/DDBJ databases">
        <authorList>
            <person name="Sun Q."/>
            <person name="Mori K."/>
        </authorList>
    </citation>
    <scope>NUCLEOTIDE SEQUENCE [LARGE SCALE GENOMIC DNA]</scope>
    <source>
        <strain evidence="5 6">JCM 1334</strain>
    </source>
</reference>
<dbReference type="PANTHER" id="PTHR43248">
    <property type="entry name" value="2-SUCCINYL-6-HYDROXY-2,4-CYCLOHEXADIENE-1-CARBOXYLATE SYNTHASE"/>
    <property type="match status" value="1"/>
</dbReference>
<gene>
    <name evidence="5" type="ORF">ACFFP1_18240</name>
</gene>
<keyword evidence="2" id="KW-0732">Signal</keyword>
<evidence type="ECO:0000259" key="4">
    <source>
        <dbReference type="Pfam" id="PF08386"/>
    </source>
</evidence>
<evidence type="ECO:0000313" key="5">
    <source>
        <dbReference type="EMBL" id="MFB9821436.1"/>
    </source>
</evidence>
<comment type="similarity">
    <text evidence="1">Belongs to the peptidase S33 family.</text>
</comment>
<dbReference type="Gene3D" id="3.40.50.1820">
    <property type="entry name" value="alpha/beta hydrolase"/>
    <property type="match status" value="1"/>
</dbReference>
<dbReference type="EMBL" id="JBHMBC010000036">
    <property type="protein sequence ID" value="MFB9821436.1"/>
    <property type="molecule type" value="Genomic_DNA"/>
</dbReference>
<dbReference type="InterPro" id="IPR029058">
    <property type="entry name" value="AB_hydrolase_fold"/>
</dbReference>
<evidence type="ECO:0000256" key="2">
    <source>
        <dbReference type="ARBA" id="ARBA00022729"/>
    </source>
</evidence>
<dbReference type="SUPFAM" id="SSF53474">
    <property type="entry name" value="alpha/beta-Hydrolases"/>
    <property type="match status" value="1"/>
</dbReference>
<dbReference type="GO" id="GO:0016787">
    <property type="term" value="F:hydrolase activity"/>
    <property type="evidence" value="ECO:0007669"/>
    <property type="project" value="UniProtKB-KW"/>
</dbReference>
<dbReference type="Pfam" id="PF08386">
    <property type="entry name" value="Abhydrolase_4"/>
    <property type="match status" value="1"/>
</dbReference>
<accession>A0ABV5Y422</accession>
<keyword evidence="6" id="KW-1185">Reference proteome</keyword>
<dbReference type="Proteomes" id="UP001589702">
    <property type="component" value="Unassembled WGS sequence"/>
</dbReference>
<dbReference type="RefSeq" id="WP_234752519.1">
    <property type="nucleotide sequence ID" value="NZ_BAAAWN010000001.1"/>
</dbReference>
<organism evidence="5 6">
    <name type="scientific">Arthrobacter ramosus</name>
    <dbReference type="NCBI Taxonomy" id="1672"/>
    <lineage>
        <taxon>Bacteria</taxon>
        <taxon>Bacillati</taxon>
        <taxon>Actinomycetota</taxon>
        <taxon>Actinomycetes</taxon>
        <taxon>Micrococcales</taxon>
        <taxon>Micrococcaceae</taxon>
        <taxon>Arthrobacter</taxon>
    </lineage>
</organism>
<dbReference type="InterPro" id="IPR051601">
    <property type="entry name" value="Serine_prot/Carboxylest_S33"/>
</dbReference>
<proteinExistence type="inferred from homology"/>
<dbReference type="PANTHER" id="PTHR43248:SF29">
    <property type="entry name" value="TRIPEPTIDYL AMINOPEPTIDASE"/>
    <property type="match status" value="1"/>
</dbReference>
<comment type="caution">
    <text evidence="5">The sequence shown here is derived from an EMBL/GenBank/DDBJ whole genome shotgun (WGS) entry which is preliminary data.</text>
</comment>
<feature type="domain" description="Peptidase S33 tripeptidyl aminopeptidase-like C-terminal" evidence="4">
    <location>
        <begin position="434"/>
        <end position="535"/>
    </location>
</feature>
<protein>
    <submittedName>
        <fullName evidence="5">Alpha/beta hydrolase</fullName>
    </submittedName>
</protein>
<keyword evidence="3 5" id="KW-0378">Hydrolase</keyword>